<evidence type="ECO:0000313" key="2">
    <source>
        <dbReference type="Proteomes" id="UP000623681"/>
    </source>
</evidence>
<gene>
    <name evidence="1" type="ORF">JK634_06725</name>
</gene>
<name>A0A937FGG2_9CLOT</name>
<dbReference type="AlphaFoldDB" id="A0A937FGG2"/>
<comment type="caution">
    <text evidence="1">The sequence shown here is derived from an EMBL/GenBank/DDBJ whole genome shotgun (WGS) entry which is preliminary data.</text>
</comment>
<reference evidence="1" key="1">
    <citation type="submission" date="2021-01" db="EMBL/GenBank/DDBJ databases">
        <title>Genome public.</title>
        <authorList>
            <person name="Liu C."/>
            <person name="Sun Q."/>
        </authorList>
    </citation>
    <scope>NUCLEOTIDE SEQUENCE</scope>
    <source>
        <strain evidence="1">YIM B02565</strain>
    </source>
</reference>
<dbReference type="PANTHER" id="PTHR42827">
    <property type="entry name" value="IRON-SULFUR CLUSTER-BINDING PROTEIN-RELATED"/>
    <property type="match status" value="1"/>
</dbReference>
<keyword evidence="2" id="KW-1185">Reference proteome</keyword>
<dbReference type="EMBL" id="JAESWA010000020">
    <property type="protein sequence ID" value="MBL4931492.1"/>
    <property type="molecule type" value="Genomic_DNA"/>
</dbReference>
<dbReference type="RefSeq" id="WP_202766877.1">
    <property type="nucleotide sequence ID" value="NZ_JAESWA010000020.1"/>
</dbReference>
<evidence type="ECO:0000313" key="1">
    <source>
        <dbReference type="EMBL" id="MBL4931492.1"/>
    </source>
</evidence>
<protein>
    <submittedName>
        <fullName evidence="1">Uncharacterized protein</fullName>
    </submittedName>
</protein>
<proteinExistence type="predicted"/>
<accession>A0A937FGG2</accession>
<dbReference type="Proteomes" id="UP000623681">
    <property type="component" value="Unassembled WGS sequence"/>
</dbReference>
<dbReference type="PANTHER" id="PTHR42827:SF1">
    <property type="entry name" value="IRON-SULFUR CLUSTER-BINDING PROTEIN"/>
    <property type="match status" value="1"/>
</dbReference>
<sequence length="148" mass="16326">MKEAIRNYIKSLGVDDVGFAAVADYVSPNTPQIESFFPKAKSMIVMAYRELSTCESLDPQLAMNGRLDKKDVMRADAYKICHYLEDEFNAKLVSIPESFPRGGTSAVSLRHAAVAAGLGNFGRHNLVIHPEFGTRVTFTAIVTNLELE</sequence>
<organism evidence="1 2">
    <name type="scientific">Clostridium paridis</name>
    <dbReference type="NCBI Taxonomy" id="2803863"/>
    <lineage>
        <taxon>Bacteria</taxon>
        <taxon>Bacillati</taxon>
        <taxon>Bacillota</taxon>
        <taxon>Clostridia</taxon>
        <taxon>Eubacteriales</taxon>
        <taxon>Clostridiaceae</taxon>
        <taxon>Clostridium</taxon>
    </lineage>
</organism>